<evidence type="ECO:0000313" key="2">
    <source>
        <dbReference type="Proteomes" id="UP000799754"/>
    </source>
</evidence>
<name>A0ACB6SDN9_9PLEO</name>
<keyword evidence="2" id="KW-1185">Reference proteome</keyword>
<dbReference type="Proteomes" id="UP000799754">
    <property type="component" value="Unassembled WGS sequence"/>
</dbReference>
<evidence type="ECO:0000313" key="1">
    <source>
        <dbReference type="EMBL" id="KAF2631222.1"/>
    </source>
</evidence>
<reference evidence="1" key="1">
    <citation type="journal article" date="2020" name="Stud. Mycol.">
        <title>101 Dothideomycetes genomes: a test case for predicting lifestyles and emergence of pathogens.</title>
        <authorList>
            <person name="Haridas S."/>
            <person name="Albert R."/>
            <person name="Binder M."/>
            <person name="Bloem J."/>
            <person name="Labutti K."/>
            <person name="Salamov A."/>
            <person name="Andreopoulos B."/>
            <person name="Baker S."/>
            <person name="Barry K."/>
            <person name="Bills G."/>
            <person name="Bluhm B."/>
            <person name="Cannon C."/>
            <person name="Castanera R."/>
            <person name="Culley D."/>
            <person name="Daum C."/>
            <person name="Ezra D."/>
            <person name="Gonzalez J."/>
            <person name="Henrissat B."/>
            <person name="Kuo A."/>
            <person name="Liang C."/>
            <person name="Lipzen A."/>
            <person name="Lutzoni F."/>
            <person name="Magnuson J."/>
            <person name="Mondo S."/>
            <person name="Nolan M."/>
            <person name="Ohm R."/>
            <person name="Pangilinan J."/>
            <person name="Park H.-J."/>
            <person name="Ramirez L."/>
            <person name="Alfaro M."/>
            <person name="Sun H."/>
            <person name="Tritt A."/>
            <person name="Yoshinaga Y."/>
            <person name="Zwiers L.-H."/>
            <person name="Turgeon B."/>
            <person name="Goodwin S."/>
            <person name="Spatafora J."/>
            <person name="Crous P."/>
            <person name="Grigoriev I."/>
        </authorList>
    </citation>
    <scope>NUCLEOTIDE SEQUENCE</scope>
    <source>
        <strain evidence="1">CBS 525.71</strain>
    </source>
</reference>
<sequence length="959" mass="107383">MVNSLLFRWEDSQALQHHCGFCERPLSHPGARASCFGTHSEPCHRFHQAMFMRNRAHICNYCSTIDEAHYKRHHDLVTQLRCIYESCGELDWTIVPAEPGDPRRGRSSDAQLAGRESSDHSLTPEETPTSKRERKDAKCLARAANRARVVTQEEIRYVDSVLHSAEGVSSSDGADPANLEEMQLIEEHLRYNANVYNSHSSRRDLRRFAKIPDVDVDFEAEMERVLDTFRITELVKRNLRNRGLQGKELKSFEGSIEAFKSAVVEDLVLVKKDMMEIRMRRAGYLRYTNKTAYGIVENRYTEKDWKTGERITSSSSESSGLTSPSEELVTPQSAVPDIIVSPVLPSTKGPDRRHLQHFHTRVSGNDGLGQKVIKPYHAPLLPLTPNKTPKGPAVLKLKVVENKENRIPVGMTNRRWLRRDVARQAPLTRPLPASEEGNSPPSTPSFRRVPSNEPVQVIKPAWGKVAAFTSSPAQQDPAIRVDRNEFPALYLPVKAPKSISPKSDAPAVQPTTEDEIAGLRGPERAITPDNDTGNAHPIVSQKKAKKAQREAKRKVKKVSDPEETSSPTAVEEAGVEKVEQGFSETLLGSSTVNSASHAMEKMPPQSPVSLRELIDDGKVDASIGAVEEQITVLVVPKAPSPPTLPYTTHGKHDHWTRFARVFIVDQLTAPLLQSFEGCSHGSSCRFESHGVPDCPFHEPHCPCGDPLRNQCYLMHPGKQLCTAGPYNRAHGERMMATYEQHTLTKGRVMLVDDDLVSYFMDINNTPSKPDLASMPPRLLREHTDFLDGYERGPLMRQELEFERLFVKNMAMRHPLTMRMLQDIQRQNSGRKGSVKLCYCGTEMVPNAQKMKTESNKGFVSCSYGKCGFGGVFHKRCVKKLGVEKVSRWYCTACEKQMKILAYKALGIPYIDGDAVIDGAEKMIAEMIAKPGGPMDRFKSRLQELYMGDACDDSEVEDVD</sequence>
<protein>
    <submittedName>
        <fullName evidence="1">Uncharacterized protein</fullName>
    </submittedName>
</protein>
<gene>
    <name evidence="1" type="ORF">BU25DRAFT_481786</name>
</gene>
<comment type="caution">
    <text evidence="1">The sequence shown here is derived from an EMBL/GenBank/DDBJ whole genome shotgun (WGS) entry which is preliminary data.</text>
</comment>
<proteinExistence type="predicted"/>
<accession>A0ACB6SDN9</accession>
<dbReference type="EMBL" id="MU006705">
    <property type="protein sequence ID" value="KAF2631222.1"/>
    <property type="molecule type" value="Genomic_DNA"/>
</dbReference>
<organism evidence="1 2">
    <name type="scientific">Macroventuria anomochaeta</name>
    <dbReference type="NCBI Taxonomy" id="301207"/>
    <lineage>
        <taxon>Eukaryota</taxon>
        <taxon>Fungi</taxon>
        <taxon>Dikarya</taxon>
        <taxon>Ascomycota</taxon>
        <taxon>Pezizomycotina</taxon>
        <taxon>Dothideomycetes</taxon>
        <taxon>Pleosporomycetidae</taxon>
        <taxon>Pleosporales</taxon>
        <taxon>Pleosporineae</taxon>
        <taxon>Didymellaceae</taxon>
        <taxon>Macroventuria</taxon>
    </lineage>
</organism>